<evidence type="ECO:0000256" key="1">
    <source>
        <dbReference type="ARBA" id="ARBA00009437"/>
    </source>
</evidence>
<dbReference type="Pfam" id="PF00126">
    <property type="entry name" value="HTH_1"/>
    <property type="match status" value="1"/>
</dbReference>
<dbReference type="Pfam" id="PF03466">
    <property type="entry name" value="LysR_substrate"/>
    <property type="match status" value="1"/>
</dbReference>
<dbReference type="EMBL" id="JABCSC020000003">
    <property type="protein sequence ID" value="NSL55907.1"/>
    <property type="molecule type" value="Genomic_DNA"/>
</dbReference>
<dbReference type="PROSITE" id="PS50931">
    <property type="entry name" value="HTH_LYSR"/>
    <property type="match status" value="1"/>
</dbReference>
<keyword evidence="4" id="KW-0804">Transcription</keyword>
<dbReference type="InterPro" id="IPR000847">
    <property type="entry name" value="LysR_HTH_N"/>
</dbReference>
<evidence type="ECO:0000256" key="3">
    <source>
        <dbReference type="ARBA" id="ARBA00023125"/>
    </source>
</evidence>
<dbReference type="SUPFAM" id="SSF53850">
    <property type="entry name" value="Periplasmic binding protein-like II"/>
    <property type="match status" value="1"/>
</dbReference>
<accession>A0ABX2IHD9</accession>
<dbReference type="PANTHER" id="PTHR30537:SF3">
    <property type="entry name" value="TRANSCRIPTIONAL REGULATORY PROTEIN"/>
    <property type="match status" value="1"/>
</dbReference>
<sequence length="294" mass="31765">MTTTIPWDLYRSFLAVLQEGSLSGAARALGLTQPTLGRQVAALEQQLGVALFTRSQTGLAATDAATALRGHIEAMHSIAASLERVAGGLGENVRGAVRVSASEVMGIEWLPPILARLRQTHPELEIELVLSNRVQDLVQREVDIAVRMTPPRQDVLLATRVGSVTVGLHAHRDYLARKGEPASVAELAQHDLIGFDLETPFIRAAGKGFAQWRREAFALRCDSDLGQLALLRAAAGIGFCQHGVARRDAQLQALLPQISIALPTWVAMHTDLRNSPRCKVVFEALASSLRTLLG</sequence>
<keyword evidence="7" id="KW-1185">Reference proteome</keyword>
<evidence type="ECO:0000256" key="2">
    <source>
        <dbReference type="ARBA" id="ARBA00023015"/>
    </source>
</evidence>
<dbReference type="RefSeq" id="WP_170022284.1">
    <property type="nucleotide sequence ID" value="NZ_JABCSC020000003.1"/>
</dbReference>
<comment type="caution">
    <text evidence="6">The sequence shown here is derived from an EMBL/GenBank/DDBJ whole genome shotgun (WGS) entry which is preliminary data.</text>
</comment>
<evidence type="ECO:0000256" key="4">
    <source>
        <dbReference type="ARBA" id="ARBA00023163"/>
    </source>
</evidence>
<dbReference type="PANTHER" id="PTHR30537">
    <property type="entry name" value="HTH-TYPE TRANSCRIPTIONAL REGULATOR"/>
    <property type="match status" value="1"/>
</dbReference>
<name>A0ABX2IHD9_9RHOO</name>
<dbReference type="InterPro" id="IPR058163">
    <property type="entry name" value="LysR-type_TF_proteobact-type"/>
</dbReference>
<feature type="domain" description="HTH lysR-type" evidence="5">
    <location>
        <begin position="5"/>
        <end position="62"/>
    </location>
</feature>
<reference evidence="6 7" key="1">
    <citation type="submission" date="2020-06" db="EMBL/GenBank/DDBJ databases">
        <title>Draft genome of Uliginosibacterium sp. IMCC34675.</title>
        <authorList>
            <person name="Song J."/>
        </authorList>
    </citation>
    <scope>NUCLEOTIDE SEQUENCE [LARGE SCALE GENOMIC DNA]</scope>
    <source>
        <strain evidence="6 7">IMCC34675</strain>
    </source>
</reference>
<dbReference type="PRINTS" id="PR00039">
    <property type="entry name" value="HTHLYSR"/>
</dbReference>
<evidence type="ECO:0000313" key="6">
    <source>
        <dbReference type="EMBL" id="NSL55907.1"/>
    </source>
</evidence>
<keyword evidence="2" id="KW-0805">Transcription regulation</keyword>
<dbReference type="SUPFAM" id="SSF46785">
    <property type="entry name" value="Winged helix' DNA-binding domain"/>
    <property type="match status" value="1"/>
</dbReference>
<proteinExistence type="inferred from homology"/>
<gene>
    <name evidence="6" type="ORF">HJ583_012780</name>
</gene>
<protein>
    <submittedName>
        <fullName evidence="6">LysR family transcriptional regulator</fullName>
    </submittedName>
</protein>
<dbReference type="InterPro" id="IPR036388">
    <property type="entry name" value="WH-like_DNA-bd_sf"/>
</dbReference>
<dbReference type="InterPro" id="IPR005119">
    <property type="entry name" value="LysR_subst-bd"/>
</dbReference>
<evidence type="ECO:0000259" key="5">
    <source>
        <dbReference type="PROSITE" id="PS50931"/>
    </source>
</evidence>
<organism evidence="6 7">
    <name type="scientific">Uliginosibacterium aquaticum</name>
    <dbReference type="NCBI Taxonomy" id="2731212"/>
    <lineage>
        <taxon>Bacteria</taxon>
        <taxon>Pseudomonadati</taxon>
        <taxon>Pseudomonadota</taxon>
        <taxon>Betaproteobacteria</taxon>
        <taxon>Rhodocyclales</taxon>
        <taxon>Zoogloeaceae</taxon>
        <taxon>Uliginosibacterium</taxon>
    </lineage>
</organism>
<comment type="similarity">
    <text evidence="1">Belongs to the LysR transcriptional regulatory family.</text>
</comment>
<dbReference type="Proteomes" id="UP000778523">
    <property type="component" value="Unassembled WGS sequence"/>
</dbReference>
<keyword evidence="3" id="KW-0238">DNA-binding</keyword>
<evidence type="ECO:0000313" key="7">
    <source>
        <dbReference type="Proteomes" id="UP000778523"/>
    </source>
</evidence>
<dbReference type="Gene3D" id="1.10.10.10">
    <property type="entry name" value="Winged helix-like DNA-binding domain superfamily/Winged helix DNA-binding domain"/>
    <property type="match status" value="1"/>
</dbReference>
<dbReference type="Gene3D" id="3.40.190.290">
    <property type="match status" value="1"/>
</dbReference>
<dbReference type="InterPro" id="IPR036390">
    <property type="entry name" value="WH_DNA-bd_sf"/>
</dbReference>